<evidence type="ECO:0000313" key="2">
    <source>
        <dbReference type="Proteomes" id="UP001524478"/>
    </source>
</evidence>
<dbReference type="RefSeq" id="WP_256312591.1">
    <property type="nucleotide sequence ID" value="NZ_JANGAC010000017.1"/>
</dbReference>
<accession>A0ABT1SEU0</accession>
<comment type="caution">
    <text evidence="1">The sequence shown here is derived from an EMBL/GenBank/DDBJ whole genome shotgun (WGS) entry which is preliminary data.</text>
</comment>
<proteinExistence type="predicted"/>
<organism evidence="1 2">
    <name type="scientific">Tissierella carlieri</name>
    <dbReference type="NCBI Taxonomy" id="689904"/>
    <lineage>
        <taxon>Bacteria</taxon>
        <taxon>Bacillati</taxon>
        <taxon>Bacillota</taxon>
        <taxon>Tissierellia</taxon>
        <taxon>Tissierellales</taxon>
        <taxon>Tissierellaceae</taxon>
        <taxon>Tissierella</taxon>
    </lineage>
</organism>
<gene>
    <name evidence="1" type="ORF">NE686_18000</name>
</gene>
<name>A0ABT1SEU0_9FIRM</name>
<sequence length="169" mass="20004">MHITEEMIEEANKSEIKCSSAFENLSFYKDLMNAIDKEYSNDEIESLVWILSELGRNVEYVITRDRLSKKYEASIELTRDLRRNNIKISIREINYLLLSDGTHKFINSRFAGRNDFKLIPFYRNDLNTIKEIHKEFDILADNFNITNRIDAIKEIEELTKCKRADLDID</sequence>
<keyword evidence="2" id="KW-1185">Reference proteome</keyword>
<reference evidence="1 2" key="1">
    <citation type="submission" date="2022-06" db="EMBL/GenBank/DDBJ databases">
        <title>Isolation of gut microbiota from human fecal samples.</title>
        <authorList>
            <person name="Pamer E.G."/>
            <person name="Barat B."/>
            <person name="Waligurski E."/>
            <person name="Medina S."/>
            <person name="Paddock L."/>
            <person name="Mostad J."/>
        </authorList>
    </citation>
    <scope>NUCLEOTIDE SEQUENCE [LARGE SCALE GENOMIC DNA]</scope>
    <source>
        <strain evidence="1 2">DFI.7.95</strain>
    </source>
</reference>
<evidence type="ECO:0000313" key="1">
    <source>
        <dbReference type="EMBL" id="MCQ4924999.1"/>
    </source>
</evidence>
<dbReference type="Proteomes" id="UP001524478">
    <property type="component" value="Unassembled WGS sequence"/>
</dbReference>
<dbReference type="EMBL" id="JANGAC010000017">
    <property type="protein sequence ID" value="MCQ4924999.1"/>
    <property type="molecule type" value="Genomic_DNA"/>
</dbReference>
<protein>
    <submittedName>
        <fullName evidence="1">Uncharacterized protein</fullName>
    </submittedName>
</protein>